<feature type="transmembrane region" description="Helical" evidence="1">
    <location>
        <begin position="115"/>
        <end position="141"/>
    </location>
</feature>
<dbReference type="EnsemblBacteria" id="CAC11235">
    <property type="protein sequence ID" value="CAC11235"/>
    <property type="gene ID" value="CAC11235"/>
</dbReference>
<feature type="transmembrane region" description="Helical" evidence="1">
    <location>
        <begin position="72"/>
        <end position="94"/>
    </location>
</feature>
<dbReference type="PANTHER" id="PTHR37305">
    <property type="entry name" value="INTEGRAL MEMBRANE PROTEIN-RELATED"/>
    <property type="match status" value="1"/>
</dbReference>
<dbReference type="PaxDb" id="273075-Ta0087"/>
<feature type="transmembrane region" description="Helical" evidence="1">
    <location>
        <begin position="248"/>
        <end position="268"/>
    </location>
</feature>
<dbReference type="OrthoDB" id="56719at2157"/>
<gene>
    <name evidence="2" type="ordered locus">Ta0087</name>
</gene>
<dbReference type="GO" id="GO:0140359">
    <property type="term" value="F:ABC-type transporter activity"/>
    <property type="evidence" value="ECO:0007669"/>
    <property type="project" value="InterPro"/>
</dbReference>
<dbReference type="PANTHER" id="PTHR37305:SF1">
    <property type="entry name" value="MEMBRANE PROTEIN"/>
    <property type="match status" value="1"/>
</dbReference>
<dbReference type="HOGENOM" id="CLU_090235_0_0_2"/>
<feature type="transmembrane region" description="Helical" evidence="1">
    <location>
        <begin position="147"/>
        <end position="173"/>
    </location>
</feature>
<feature type="transmembrane region" description="Helical" evidence="1">
    <location>
        <begin position="180"/>
        <end position="204"/>
    </location>
</feature>
<dbReference type="eggNOG" id="arCOG03689">
    <property type="taxonomic scope" value="Archaea"/>
</dbReference>
<proteinExistence type="predicted"/>
<keyword evidence="1" id="KW-0472">Membrane</keyword>
<dbReference type="Proteomes" id="UP000001024">
    <property type="component" value="Chromosome"/>
</dbReference>
<keyword evidence="3" id="KW-1185">Reference proteome</keyword>
<accession>Q9HLY6</accession>
<dbReference type="AlphaFoldDB" id="Q9HLY6"/>
<reference evidence="2 3" key="1">
    <citation type="journal article" date="2000" name="Nature">
        <title>The genome sequence of the thermoacidophilic scavenger Thermoplasma acidophilum.</title>
        <authorList>
            <person name="Ruepp A."/>
            <person name="Graml W."/>
            <person name="Santos-Martinez M.L."/>
            <person name="Koretke K.K."/>
            <person name="Volker C."/>
            <person name="Mewes H.W."/>
            <person name="Frishman D."/>
            <person name="Stocker S."/>
            <person name="Lupas A.N."/>
            <person name="Baumeister W."/>
        </authorList>
    </citation>
    <scope>NUCLEOTIDE SEQUENCE [LARGE SCALE GENOMIC DNA]</scope>
    <source>
        <strain evidence="3">ATCC 25905 / DSM 1728 / JCM 9062 / NBRC 15155 / AMRC-C165</strain>
    </source>
</reference>
<evidence type="ECO:0000256" key="1">
    <source>
        <dbReference type="SAM" id="Phobius"/>
    </source>
</evidence>
<name>Q9HLY6_THEAC</name>
<protein>
    <submittedName>
        <fullName evidence="2">Conserved hypothetical membrane protein</fullName>
    </submittedName>
</protein>
<dbReference type="RefSeq" id="WP_010900515.1">
    <property type="nucleotide sequence ID" value="NC_002578.1"/>
</dbReference>
<keyword evidence="1" id="KW-1133">Transmembrane helix</keyword>
<dbReference type="EMBL" id="AL445063">
    <property type="protein sequence ID" value="CAC11235.1"/>
    <property type="molecule type" value="Genomic_DNA"/>
</dbReference>
<keyword evidence="1" id="KW-0812">Transmembrane</keyword>
<dbReference type="Pfam" id="PF12679">
    <property type="entry name" value="ABC2_membrane_2"/>
    <property type="match status" value="1"/>
</dbReference>
<evidence type="ECO:0000313" key="3">
    <source>
        <dbReference type="Proteomes" id="UP000001024"/>
    </source>
</evidence>
<dbReference type="GO" id="GO:0005886">
    <property type="term" value="C:plasma membrane"/>
    <property type="evidence" value="ECO:0007669"/>
    <property type="project" value="UniProtKB-SubCell"/>
</dbReference>
<dbReference type="KEGG" id="tac:Ta0087"/>
<dbReference type="STRING" id="273075.gene:9571302"/>
<dbReference type="InParanoid" id="Q9HLY6"/>
<evidence type="ECO:0000313" key="2">
    <source>
        <dbReference type="EMBL" id="CAC11235.1"/>
    </source>
</evidence>
<feature type="transmembrane region" description="Helical" evidence="1">
    <location>
        <begin position="29"/>
        <end position="52"/>
    </location>
</feature>
<sequence>MAFANANDLHSYFVGTRFQFTYYFRSRRFVGLLIFSVLITALILFLDLHYNYSLYKSENSADFLNAYFSSDIIAYFAILAAFFGGDMVSMDLGTNTAYYTLVQPIRRSVLYIGRYTAAFFSTAVLVLIVYLGGIAGSLYLYGEVSDLILPSFGFALLYMLALISFATLFSAIFKTPSIGLVVSILFLLLVYPAVQGILSALAGINPWMFVTYVGQMIYLVYEKSYPVHAVTHTHFATIYTFNPTGNEAIIVMLGYIIVFSLISILVFTRKEIKG</sequence>
<organism evidence="2 3">
    <name type="scientific">Thermoplasma acidophilum (strain ATCC 25905 / DSM 1728 / JCM 9062 / NBRC 15155 / AMRC-C165)</name>
    <dbReference type="NCBI Taxonomy" id="273075"/>
    <lineage>
        <taxon>Archaea</taxon>
        <taxon>Methanobacteriati</taxon>
        <taxon>Thermoplasmatota</taxon>
        <taxon>Thermoplasmata</taxon>
        <taxon>Thermoplasmatales</taxon>
        <taxon>Thermoplasmataceae</taxon>
        <taxon>Thermoplasma</taxon>
    </lineage>
</organism>